<proteinExistence type="predicted"/>
<evidence type="ECO:0000313" key="2">
    <source>
        <dbReference type="Proteomes" id="UP001497680"/>
    </source>
</evidence>
<evidence type="ECO:0000313" key="1">
    <source>
        <dbReference type="EMBL" id="KAI6082440.1"/>
    </source>
</evidence>
<name>A0ACC0CPX4_9PEZI</name>
<gene>
    <name evidence="1" type="ORF">F4821DRAFT_263947</name>
</gene>
<sequence length="195" mass="21998">MLRASTSSISNDTRTTSDGMVVENKSDHSDPHDGISRGGKAPRRRPLEAALSDRYPKRRKMAGITRFESGLPSRIIKAVIDNGKIAIDQAKEEAMYNFLRAVNENVEVIYETTLTEFEEERNGCVLEMKSTMSEGQMPVWLQDSEFRDQDMATMIDTSLDIRGLMDEWMLGQERALEEIYGKLIASLSSEAKELV</sequence>
<organism evidence="1 2">
    <name type="scientific">Hypoxylon rubiginosum</name>
    <dbReference type="NCBI Taxonomy" id="110542"/>
    <lineage>
        <taxon>Eukaryota</taxon>
        <taxon>Fungi</taxon>
        <taxon>Dikarya</taxon>
        <taxon>Ascomycota</taxon>
        <taxon>Pezizomycotina</taxon>
        <taxon>Sordariomycetes</taxon>
        <taxon>Xylariomycetidae</taxon>
        <taxon>Xylariales</taxon>
        <taxon>Hypoxylaceae</taxon>
        <taxon>Hypoxylon</taxon>
    </lineage>
</organism>
<accession>A0ACC0CPX4</accession>
<dbReference type="Proteomes" id="UP001497680">
    <property type="component" value="Unassembled WGS sequence"/>
</dbReference>
<keyword evidence="2" id="KW-1185">Reference proteome</keyword>
<reference evidence="1 2" key="1">
    <citation type="journal article" date="2022" name="New Phytol.">
        <title>Ecological generalism drives hyperdiversity of secondary metabolite gene clusters in xylarialean endophytes.</title>
        <authorList>
            <person name="Franco M.E.E."/>
            <person name="Wisecaver J.H."/>
            <person name="Arnold A.E."/>
            <person name="Ju Y.M."/>
            <person name="Slot J.C."/>
            <person name="Ahrendt S."/>
            <person name="Moore L.P."/>
            <person name="Eastman K.E."/>
            <person name="Scott K."/>
            <person name="Konkel Z."/>
            <person name="Mondo S.J."/>
            <person name="Kuo A."/>
            <person name="Hayes R.D."/>
            <person name="Haridas S."/>
            <person name="Andreopoulos B."/>
            <person name="Riley R."/>
            <person name="LaButti K."/>
            <person name="Pangilinan J."/>
            <person name="Lipzen A."/>
            <person name="Amirebrahimi M."/>
            <person name="Yan J."/>
            <person name="Adam C."/>
            <person name="Keymanesh K."/>
            <person name="Ng V."/>
            <person name="Louie K."/>
            <person name="Northen T."/>
            <person name="Drula E."/>
            <person name="Henrissat B."/>
            <person name="Hsieh H.M."/>
            <person name="Youens-Clark K."/>
            <person name="Lutzoni F."/>
            <person name="Miadlikowska J."/>
            <person name="Eastwood D.C."/>
            <person name="Hamelin R.C."/>
            <person name="Grigoriev I.V."/>
            <person name="U'Ren J.M."/>
        </authorList>
    </citation>
    <scope>NUCLEOTIDE SEQUENCE [LARGE SCALE GENOMIC DNA]</scope>
    <source>
        <strain evidence="1 2">ER1909</strain>
    </source>
</reference>
<comment type="caution">
    <text evidence="1">The sequence shown here is derived from an EMBL/GenBank/DDBJ whole genome shotgun (WGS) entry which is preliminary data.</text>
</comment>
<dbReference type="EMBL" id="MU394371">
    <property type="protein sequence ID" value="KAI6082440.1"/>
    <property type="molecule type" value="Genomic_DNA"/>
</dbReference>
<protein>
    <submittedName>
        <fullName evidence="1">Uncharacterized protein</fullName>
    </submittedName>
</protein>